<evidence type="ECO:0000313" key="7">
    <source>
        <dbReference type="Proteomes" id="UP000572988"/>
    </source>
</evidence>
<dbReference type="PRINTS" id="PR00096">
    <property type="entry name" value="GATASE"/>
</dbReference>
<accession>A0A7Z7QN93</accession>
<dbReference type="GO" id="GO:0000162">
    <property type="term" value="P:L-tryptophan biosynthetic process"/>
    <property type="evidence" value="ECO:0007669"/>
    <property type="project" value="TreeGrafter"/>
</dbReference>
<dbReference type="CDD" id="cd01743">
    <property type="entry name" value="GATase1_Anthranilate_Synthase"/>
    <property type="match status" value="1"/>
</dbReference>
<keyword evidence="5" id="KW-0808">Transferase</keyword>
<dbReference type="EC" id="4.1.3.27" evidence="5"/>
<dbReference type="GO" id="GO:0046820">
    <property type="term" value="F:4-amino-4-deoxychorismate synthase activity"/>
    <property type="evidence" value="ECO:0007669"/>
    <property type="project" value="UniProtKB-EC"/>
</dbReference>
<keyword evidence="5" id="KW-0032">Aminotransferase</keyword>
<sequence length="194" mass="21707">MILVIDNYDSFTYNLVDMLRPFDDVRVLYPDDASLFDLNPDAVVISPGPGHPNDSDDLHRIIQSFEHVPILGICLGAQALYCYYGGEVNVAQKVMHGKIDQLSFDAPSALYNGISEHSDIMRYHSLICEETTLPASLLITGRTRDSIQSFEHRSRPHFGLQYHPESFASQDVAKVVENFISIAKKGVKSHDIAQ</sequence>
<evidence type="ECO:0000313" key="3">
    <source>
        <dbReference type="EMBL" id="CAD7358850.1"/>
    </source>
</evidence>
<dbReference type="InterPro" id="IPR017926">
    <property type="entry name" value="GATASE"/>
</dbReference>
<dbReference type="PRINTS" id="PR00097">
    <property type="entry name" value="ANTSNTHASEII"/>
</dbReference>
<dbReference type="EMBL" id="LR962863">
    <property type="protein sequence ID" value="CAD7358850.1"/>
    <property type="molecule type" value="Genomic_DNA"/>
</dbReference>
<dbReference type="InterPro" id="IPR006221">
    <property type="entry name" value="TrpG/PapA_dom"/>
</dbReference>
<dbReference type="EMBL" id="UHEF01000001">
    <property type="protein sequence ID" value="SUM86921.1"/>
    <property type="molecule type" value="Genomic_DNA"/>
</dbReference>
<dbReference type="InterPro" id="IPR029062">
    <property type="entry name" value="Class_I_gatase-like"/>
</dbReference>
<dbReference type="RefSeq" id="WP_016426142.1">
    <property type="nucleotide sequence ID" value="NZ_CABKRV010000002.1"/>
</dbReference>
<gene>
    <name evidence="5" type="primary">trpG</name>
    <name evidence="4" type="ORF">C1O36_05410</name>
    <name evidence="5" type="ORF">NCTC12218_00436</name>
</gene>
<dbReference type="GeneID" id="93789176"/>
<dbReference type="SUPFAM" id="SSF52317">
    <property type="entry name" value="Class I glutamine amidotransferase-like"/>
    <property type="match status" value="1"/>
</dbReference>
<evidence type="ECO:0000313" key="6">
    <source>
        <dbReference type="Proteomes" id="UP000264146"/>
    </source>
</evidence>
<dbReference type="PANTHER" id="PTHR43418:SF4">
    <property type="entry name" value="MULTIFUNCTIONAL TRYPTOPHAN BIOSYNTHESIS PROTEIN"/>
    <property type="match status" value="1"/>
</dbReference>
<reference evidence="4 7" key="1">
    <citation type="submission" date="2018-01" db="EMBL/GenBank/DDBJ databases">
        <title>Complete genome sequence of Staphylococcus Scheliferi isolated from human.</title>
        <authorList>
            <person name="Abouelkhair M.A."/>
            <person name="Bemis D.A."/>
            <person name="Kania S.A."/>
        </authorList>
    </citation>
    <scope>NUCLEOTIDE SEQUENCE [LARGE SCALE GENOMIC DNA]</scope>
    <source>
        <strain evidence="4 7">ATCC 43808</strain>
    </source>
</reference>
<reference evidence="5" key="2">
    <citation type="submission" date="2018-06" db="EMBL/GenBank/DDBJ databases">
        <authorList>
            <consortium name="Pathogen Informatics"/>
            <person name="Doyle S."/>
        </authorList>
    </citation>
    <scope>NUCLEOTIDE SEQUENCE [LARGE SCALE GENOMIC DNA]</scope>
    <source>
        <strain evidence="5">NCTC12218</strain>
    </source>
</reference>
<evidence type="ECO:0000313" key="5">
    <source>
        <dbReference type="EMBL" id="SUM86921.1"/>
    </source>
</evidence>
<dbReference type="Proteomes" id="UP000572988">
    <property type="component" value="Unassembled WGS sequence"/>
</dbReference>
<dbReference type="Gene3D" id="3.40.50.880">
    <property type="match status" value="1"/>
</dbReference>
<name>A0A7Z7QN93_STASC</name>
<dbReference type="PROSITE" id="PS51273">
    <property type="entry name" value="GATASE_TYPE_1"/>
    <property type="match status" value="1"/>
</dbReference>
<protein>
    <submittedName>
        <fullName evidence="5">Anthranilate synthase component II</fullName>
        <ecNumber evidence="5">2.6.1.85</ecNumber>
        <ecNumber evidence="5">4.1.3.27</ecNumber>
    </submittedName>
    <submittedName>
        <fullName evidence="4">Glutamine amidotransferase</fullName>
    </submittedName>
</protein>
<dbReference type="EMBL" id="POVK01000014">
    <property type="protein sequence ID" value="NHA33969.1"/>
    <property type="molecule type" value="Genomic_DNA"/>
</dbReference>
<evidence type="ECO:0000256" key="1">
    <source>
        <dbReference type="ARBA" id="ARBA00022962"/>
    </source>
</evidence>
<evidence type="ECO:0000259" key="2">
    <source>
        <dbReference type="Pfam" id="PF00117"/>
    </source>
</evidence>
<dbReference type="GO" id="GO:0004049">
    <property type="term" value="F:anthranilate synthase activity"/>
    <property type="evidence" value="ECO:0007669"/>
    <property type="project" value="UniProtKB-EC"/>
</dbReference>
<organism evidence="5">
    <name type="scientific">Staphylococcus schleiferi</name>
    <dbReference type="NCBI Taxonomy" id="1295"/>
    <lineage>
        <taxon>Bacteria</taxon>
        <taxon>Bacillati</taxon>
        <taxon>Bacillota</taxon>
        <taxon>Bacilli</taxon>
        <taxon>Bacillales</taxon>
        <taxon>Staphylococcaceae</taxon>
        <taxon>Staphylococcus</taxon>
    </lineage>
</organism>
<dbReference type="Pfam" id="PF00117">
    <property type="entry name" value="GATase"/>
    <property type="match status" value="1"/>
</dbReference>
<keyword evidence="5" id="KW-0456">Lyase</keyword>
<dbReference type="AlphaFoldDB" id="A0A7Z7QN93"/>
<evidence type="ECO:0000313" key="4">
    <source>
        <dbReference type="EMBL" id="NHA33969.1"/>
    </source>
</evidence>
<dbReference type="GO" id="GO:0005829">
    <property type="term" value="C:cytosol"/>
    <property type="evidence" value="ECO:0007669"/>
    <property type="project" value="TreeGrafter"/>
</dbReference>
<dbReference type="PRINTS" id="PR00099">
    <property type="entry name" value="CPSGATASE"/>
</dbReference>
<dbReference type="Proteomes" id="UP000264146">
    <property type="component" value="Chromosome"/>
</dbReference>
<feature type="domain" description="Glutamine amidotransferase" evidence="2">
    <location>
        <begin position="3"/>
        <end position="180"/>
    </location>
</feature>
<keyword evidence="1 4" id="KW-0315">Glutamine amidotransferase</keyword>
<dbReference type="InterPro" id="IPR050472">
    <property type="entry name" value="Anth_synth/Amidotransfase"/>
</dbReference>
<keyword evidence="7" id="KW-1185">Reference proteome</keyword>
<dbReference type="NCBIfam" id="TIGR00566">
    <property type="entry name" value="trpG_papA"/>
    <property type="match status" value="1"/>
</dbReference>
<dbReference type="EC" id="2.6.1.85" evidence="5"/>
<proteinExistence type="predicted"/>
<dbReference type="PANTHER" id="PTHR43418">
    <property type="entry name" value="MULTIFUNCTIONAL TRYPTOPHAN BIOSYNTHESIS PROTEIN-RELATED"/>
    <property type="match status" value="1"/>
</dbReference>
<reference evidence="3 6" key="3">
    <citation type="submission" date="2020-11" db="EMBL/GenBank/DDBJ databases">
        <authorList>
            <consortium name="Pathogen Informatics"/>
        </authorList>
    </citation>
    <scope>NUCLEOTIDE SEQUENCE [LARGE SCALE GENOMIC DNA]</scope>
    <source>
        <strain evidence="3 6">NCTC12218</strain>
    </source>
</reference>